<dbReference type="RefSeq" id="WP_204476668.1">
    <property type="nucleotide sequence ID" value="NZ_JACJJW010000040.1"/>
</dbReference>
<feature type="compositionally biased region" description="Polar residues" evidence="2">
    <location>
        <begin position="672"/>
        <end position="682"/>
    </location>
</feature>
<evidence type="ECO:0000256" key="2">
    <source>
        <dbReference type="SAM" id="MobiDB-lite"/>
    </source>
</evidence>
<feature type="compositionally biased region" description="Basic and acidic residues" evidence="2">
    <location>
        <begin position="657"/>
        <end position="671"/>
    </location>
</feature>
<accession>A0ABS2EXR2</accession>
<dbReference type="EMBL" id="JACJJW010000040">
    <property type="protein sequence ID" value="MBM6759470.1"/>
    <property type="molecule type" value="Genomic_DNA"/>
</dbReference>
<sequence>MNEFGNKYKEVFEFGIGTAEDLVESLDDVLSIMGGLITAYGTYKAALITAAVAQKAVGFVESIRLIVMYRKELGLATAAQQAFNVASKSNVYVALLATLVGIGTAIYMYTKRTNEATVAQETLNSVNKKADEEFSKQAATVDRLSGVLKSETSSLDQKKKALSDLQAIIPSYNASLNEEGKLINNNTEAIKSYLTQLEKQIRMKAAQEELEELYRKKRVQEKDYKSSQENFDRVKKENPLGEFYGESGARLQLYTAQERSSAEKKANKAKEALDETISAINALEKEIEESSLSDKKESPQSTISKEVENATKRIKTLKKEIADLRSGKLQAETGKTVESAIKAKEKELQSVEKTLETLTGVRNKDVSRENATTSAGGKLSDLERKQALERAKEAVELENQVEQARINAMADGREKILAQRELDNKKELQAIDRAKEEYIQKEVQRQKEIFEVTEELKAKQNPKYKKKSFESSSVTVDTSKFDSIYDNTKNKQVNDRLKDEIEANERYLKNYGTFMQKKQAITDEYTRKISEAATQGDKDILQKEMDKALSSLDLEKLKQGINWELIFGDLDKVSKESLNKVKQQLRDFKNSEEYKNMAVDQKKVIDEALNNIQSTLIDKGGLLADLPEQLSELAKAHEELSQAQEEYNEAMKNGTDAQKEAATKKLNDAQKRQQNAQVNVQKSTDKTTSNLVTLSNVITQLGSNSEMSLSQVGSLAGNIVDIFADESEKLGGIIGAAFSLLDAISSQGLDGFVDNLFGSVFRAVGGIWDTLTLGLIGNKESDPYLKDDLEKLTISNQDLKASLDNLAEKMDESAVADATGLYEQQKKNIEEQIANTQEMMRRSGAAYSNGFLGIGGTHSSNKKINDAMSSEDWRRVSEAAGVSVTNASDFWNLTSEQMYNVSNNATDLYSKIKQYADDGYQNASQYMDSYIEYWKQLDDLEDTYREKLTDTSFDSVRDEFKDKLLDMESDAEDFAEDFEKMMQQAVVESMMSDTYASRLKTWYKNFANSMTDGTLTGTEQNNLKSQWDQMVNDALAERDAIMQAMGWEGSSSEQQSASSRGFGTEMTHEDAGELSGRFTAVYESNLRIETAEQQQTVAITELRGSISALTAQATGMYNIADETRTILANSYLELQQIRENTGEIVKPIKQMQADIAEVKRNTARL</sequence>
<feature type="transmembrane region" description="Helical" evidence="3">
    <location>
        <begin position="91"/>
        <end position="110"/>
    </location>
</feature>
<feature type="coiled-coil region" evidence="1">
    <location>
        <begin position="196"/>
        <end position="230"/>
    </location>
</feature>
<feature type="coiled-coil region" evidence="1">
    <location>
        <begin position="259"/>
        <end position="361"/>
    </location>
</feature>
<organism evidence="4 5">
    <name type="scientific">Bacteroides mediterraneensis</name>
    <dbReference type="NCBI Taxonomy" id="1841856"/>
    <lineage>
        <taxon>Bacteria</taxon>
        <taxon>Pseudomonadati</taxon>
        <taxon>Bacteroidota</taxon>
        <taxon>Bacteroidia</taxon>
        <taxon>Bacteroidales</taxon>
        <taxon>Bacteroidaceae</taxon>
        <taxon>Bacteroides</taxon>
    </lineage>
</organism>
<protein>
    <recommendedName>
        <fullName evidence="6">Phage tail tape measure protein</fullName>
    </recommendedName>
</protein>
<keyword evidence="3" id="KW-1133">Transmembrane helix</keyword>
<reference evidence="4 5" key="1">
    <citation type="journal article" date="2021" name="Sci. Rep.">
        <title>The distribution of antibiotic resistance genes in chicken gut microbiota commensals.</title>
        <authorList>
            <person name="Juricova H."/>
            <person name="Matiasovicova J."/>
            <person name="Kubasova T."/>
            <person name="Cejkova D."/>
            <person name="Rychlik I."/>
        </authorList>
    </citation>
    <scope>NUCLEOTIDE SEQUENCE [LARGE SCALE GENOMIC DNA]</scope>
    <source>
        <strain evidence="4 5">An801</strain>
    </source>
</reference>
<feature type="compositionally biased region" description="Low complexity" evidence="2">
    <location>
        <begin position="1050"/>
        <end position="1059"/>
    </location>
</feature>
<feature type="region of interest" description="Disordered" evidence="2">
    <location>
        <begin position="644"/>
        <end position="682"/>
    </location>
</feature>
<comment type="caution">
    <text evidence="4">The sequence shown here is derived from an EMBL/GenBank/DDBJ whole genome shotgun (WGS) entry which is preliminary data.</text>
</comment>
<gene>
    <name evidence="4" type="ORF">H6A31_12415</name>
</gene>
<feature type="coiled-coil region" evidence="1">
    <location>
        <begin position="385"/>
        <end position="444"/>
    </location>
</feature>
<evidence type="ECO:0000256" key="3">
    <source>
        <dbReference type="SAM" id="Phobius"/>
    </source>
</evidence>
<evidence type="ECO:0008006" key="6">
    <source>
        <dbReference type="Google" id="ProtNLM"/>
    </source>
</evidence>
<feature type="region of interest" description="Disordered" evidence="2">
    <location>
        <begin position="1047"/>
        <end position="1067"/>
    </location>
</feature>
<name>A0ABS2EXR2_9BACE</name>
<evidence type="ECO:0000256" key="1">
    <source>
        <dbReference type="SAM" id="Coils"/>
    </source>
</evidence>
<dbReference type="PANTHER" id="PTHR23159">
    <property type="entry name" value="CENTROSOMAL PROTEIN 2"/>
    <property type="match status" value="1"/>
</dbReference>
<dbReference type="PANTHER" id="PTHR23159:SF31">
    <property type="entry name" value="CENTROSOME-ASSOCIATED PROTEIN CEP250 ISOFORM X1"/>
    <property type="match status" value="1"/>
</dbReference>
<keyword evidence="5" id="KW-1185">Reference proteome</keyword>
<proteinExistence type="predicted"/>
<evidence type="ECO:0000313" key="5">
    <source>
        <dbReference type="Proteomes" id="UP000703295"/>
    </source>
</evidence>
<keyword evidence="3" id="KW-0812">Transmembrane</keyword>
<dbReference type="Proteomes" id="UP000703295">
    <property type="component" value="Unassembled WGS sequence"/>
</dbReference>
<keyword evidence="1" id="KW-0175">Coiled coil</keyword>
<keyword evidence="3" id="KW-0472">Membrane</keyword>
<evidence type="ECO:0000313" key="4">
    <source>
        <dbReference type="EMBL" id="MBM6759470.1"/>
    </source>
</evidence>
<feature type="coiled-coil region" evidence="1">
    <location>
        <begin position="789"/>
        <end position="842"/>
    </location>
</feature>
<feature type="region of interest" description="Disordered" evidence="2">
    <location>
        <begin position="362"/>
        <end position="383"/>
    </location>
</feature>